<dbReference type="AlphaFoldDB" id="A0A1J1DRP5"/>
<dbReference type="Gene3D" id="3.90.550.10">
    <property type="entry name" value="Spore Coat Polysaccharide Biosynthesis Protein SpsA, Chain A"/>
    <property type="match status" value="1"/>
</dbReference>
<dbReference type="InterPro" id="IPR029044">
    <property type="entry name" value="Nucleotide-diphossugar_trans"/>
</dbReference>
<reference evidence="1" key="1">
    <citation type="journal article" date="2017" name="Microb. Genom.">
        <title>An untypeable enterotoxigenic Escherichia coli represents one of the dominant types causing human disease.</title>
        <authorList>
            <person name="Iguchi A."/>
            <person name="von Mentzer A."/>
            <person name="Kikuchi T."/>
            <person name="Thomson N.R."/>
        </authorList>
    </citation>
    <scope>NUCLEOTIDE SEQUENCE</scope>
    <source>
        <strain evidence="1">E1657</strain>
    </source>
</reference>
<proteinExistence type="predicted"/>
<dbReference type="SUPFAM" id="SSF53448">
    <property type="entry name" value="Nucleotide-diphospho-sugar transferases"/>
    <property type="match status" value="1"/>
</dbReference>
<name>A0A1J1DRP5_ECOLX</name>
<evidence type="ECO:0000313" key="1">
    <source>
        <dbReference type="EMBL" id="BAV90420.1"/>
    </source>
</evidence>
<sequence length="250" mass="29673">MKKIAIYKVVIGAYDSITLDSLKTAESTSSLCFEHFLISDQYIEVPETWTLIQISRKFVSPAVENRYYKMGVPSIFDDYDYSIYLDGNIVINDDLTNLIKKIIIDDHYIYAYPHFKNSTIKEEIENCFVFSRISWYDMLKIKRKLKYNLNEKVGFECGVLIRKKRNKELDDLFKTWFELYFNNIRRDQFYFSIALKKHGLICREIGVNDIRTGKGFFSLHPHKNKISIMNKIYIALKMRIYSKLHNMKGI</sequence>
<dbReference type="EMBL" id="LC177546">
    <property type="protein sequence ID" value="BAV90420.1"/>
    <property type="molecule type" value="Genomic_DNA"/>
</dbReference>
<accession>A0A1J1DRP5</accession>
<organism evidence="1">
    <name type="scientific">Escherichia coli</name>
    <dbReference type="NCBI Taxonomy" id="562"/>
    <lineage>
        <taxon>Bacteria</taxon>
        <taxon>Pseudomonadati</taxon>
        <taxon>Pseudomonadota</taxon>
        <taxon>Gammaproteobacteria</taxon>
        <taxon>Enterobacterales</taxon>
        <taxon>Enterobacteriaceae</taxon>
        <taxon>Escherichia</taxon>
    </lineage>
</organism>
<protein>
    <submittedName>
        <fullName evidence="1">Putative glycosyltranslocase</fullName>
    </submittedName>
</protein>
<dbReference type="RefSeq" id="WP_012138717.1">
    <property type="nucleotide sequence ID" value="NZ_BDOU01000001.1"/>
</dbReference>